<name>L8GPM9_ACACF</name>
<dbReference type="KEGG" id="acan:ACA1_306830"/>
<organism evidence="2 3">
    <name type="scientific">Acanthamoeba castellanii (strain ATCC 30010 / Neff)</name>
    <dbReference type="NCBI Taxonomy" id="1257118"/>
    <lineage>
        <taxon>Eukaryota</taxon>
        <taxon>Amoebozoa</taxon>
        <taxon>Discosea</taxon>
        <taxon>Longamoebia</taxon>
        <taxon>Centramoebida</taxon>
        <taxon>Acanthamoebidae</taxon>
        <taxon>Acanthamoeba</taxon>
    </lineage>
</organism>
<feature type="region of interest" description="Disordered" evidence="1">
    <location>
        <begin position="49"/>
        <end position="106"/>
    </location>
</feature>
<feature type="compositionally biased region" description="Basic and acidic residues" evidence="1">
    <location>
        <begin position="55"/>
        <end position="65"/>
    </location>
</feature>
<protein>
    <submittedName>
        <fullName evidence="2">Uncharacterized protein</fullName>
    </submittedName>
</protein>
<dbReference type="AlphaFoldDB" id="L8GPM9"/>
<dbReference type="GeneID" id="14915493"/>
<dbReference type="RefSeq" id="XP_004336900.1">
    <property type="nucleotide sequence ID" value="XM_004336852.1"/>
</dbReference>
<feature type="region of interest" description="Disordered" evidence="1">
    <location>
        <begin position="127"/>
        <end position="158"/>
    </location>
</feature>
<dbReference type="Proteomes" id="UP000011083">
    <property type="component" value="Unassembled WGS sequence"/>
</dbReference>
<evidence type="ECO:0000256" key="1">
    <source>
        <dbReference type="SAM" id="MobiDB-lite"/>
    </source>
</evidence>
<sequence length="508" mass="53625">MKRRASIPDEQLALEGLVSLSGHHTASSSAATTAHHGAHLLKHQSHLPWNVMMGNDDKPASENNKHQQRPSLVQLASCPGSSSSSTSSSVPPSESKMQRGSRPHFSAKDALKDALAAEHSATTHYTASIHPPSSFFSTTSSSTTSMPTSPLSCLSSPRSSFSLPPLSSTLASLHSTSTSTTPSPRSSFSSSTPASSSRRSSISSSVEPPAKRVKLEYPEPATSSSSSSATSSPMSSPRRGSFSAATTMVAAGVPMMDDPPEDAQLIPVTARNPHGGEVCIHIEKPVLEALTASGISPESIVDLIVQNDKESRDQVIRETGFSTNYIMKLQRRVLHSSSQLQLPPPVRHSFATGVDLHVLFDSDGGPLFMKKELCTILGMKGTTFSYWKKKSNVEDTDTSKDFRLMDICRTLFGGRATYTLYSPASTLTILNEMETSRQKNSFSNLAALKFLVTTYGHPASASASTSSSTSTTPTPPTATATAVTIGSLLLEGTSAAADAVSAAHPAAC</sequence>
<dbReference type="EMBL" id="KB008042">
    <property type="protein sequence ID" value="ELR14887.1"/>
    <property type="molecule type" value="Genomic_DNA"/>
</dbReference>
<proteinExistence type="predicted"/>
<feature type="region of interest" description="Disordered" evidence="1">
    <location>
        <begin position="170"/>
        <end position="242"/>
    </location>
</feature>
<keyword evidence="3" id="KW-1185">Reference proteome</keyword>
<feature type="compositionally biased region" description="Low complexity" evidence="1">
    <location>
        <begin position="220"/>
        <end position="237"/>
    </location>
</feature>
<evidence type="ECO:0000313" key="3">
    <source>
        <dbReference type="Proteomes" id="UP000011083"/>
    </source>
</evidence>
<gene>
    <name evidence="2" type="ORF">ACA1_306830</name>
</gene>
<evidence type="ECO:0000313" key="2">
    <source>
        <dbReference type="EMBL" id="ELR14887.1"/>
    </source>
</evidence>
<accession>L8GPM9</accession>
<feature type="compositionally biased region" description="Low complexity" evidence="1">
    <location>
        <begin position="170"/>
        <end position="205"/>
    </location>
</feature>
<reference evidence="2 3" key="1">
    <citation type="journal article" date="2013" name="Genome Biol.">
        <title>Genome of Acanthamoeba castellanii highlights extensive lateral gene transfer and early evolution of tyrosine kinase signaling.</title>
        <authorList>
            <person name="Clarke M."/>
            <person name="Lohan A.J."/>
            <person name="Liu B."/>
            <person name="Lagkouvardos I."/>
            <person name="Roy S."/>
            <person name="Zafar N."/>
            <person name="Bertelli C."/>
            <person name="Schilde C."/>
            <person name="Kianianmomeni A."/>
            <person name="Burglin T.R."/>
            <person name="Frech C."/>
            <person name="Turcotte B."/>
            <person name="Kopec K.O."/>
            <person name="Synnott J.M."/>
            <person name="Choo C."/>
            <person name="Paponov I."/>
            <person name="Finkler A."/>
            <person name="Soon Heng Tan C."/>
            <person name="Hutchins A.P."/>
            <person name="Weinmeier T."/>
            <person name="Rattei T."/>
            <person name="Chu J.S."/>
            <person name="Gimenez G."/>
            <person name="Irimia M."/>
            <person name="Rigden D.J."/>
            <person name="Fitzpatrick D.A."/>
            <person name="Lorenzo-Morales J."/>
            <person name="Bateman A."/>
            <person name="Chiu C.H."/>
            <person name="Tang P."/>
            <person name="Hegemann P."/>
            <person name="Fromm H."/>
            <person name="Raoult D."/>
            <person name="Greub G."/>
            <person name="Miranda-Saavedra D."/>
            <person name="Chen N."/>
            <person name="Nash P."/>
            <person name="Ginger M.L."/>
            <person name="Horn M."/>
            <person name="Schaap P."/>
            <person name="Caler L."/>
            <person name="Loftus B."/>
        </authorList>
    </citation>
    <scope>NUCLEOTIDE SEQUENCE [LARGE SCALE GENOMIC DNA]</scope>
    <source>
        <strain evidence="2 3">Neff</strain>
    </source>
</reference>
<dbReference type="VEuPathDB" id="AmoebaDB:ACA1_306830"/>
<feature type="compositionally biased region" description="Low complexity" evidence="1">
    <location>
        <begin position="128"/>
        <end position="158"/>
    </location>
</feature>
<feature type="compositionally biased region" description="Low complexity" evidence="1">
    <location>
        <begin position="77"/>
        <end position="95"/>
    </location>
</feature>